<evidence type="ECO:0000313" key="2">
    <source>
        <dbReference type="Proteomes" id="UP000184290"/>
    </source>
</evidence>
<dbReference type="InterPro" id="IPR014903">
    <property type="entry name" value="DUF1796"/>
</dbReference>
<proteinExistence type="predicted"/>
<sequence>MYKYVVSLGGACMVGYQIHQNFDQPISFPFDWLITPFSALTPLLKANFQNFAALDDLSPSPDCKTVINQRWGIQHVHDVEKVDGALPKNWREVAESGLVSKFSYLVNRWHSIVAEGGPILFVRHRGHVDIFNGGARYITIQEANSLALAITRRYPQLKFRLALVNCLDPSSISADLNGTQRRRGPFASRRQEIALKLPFANDRFANWIHPELHPSIDLHDVEYHDEIEWPDPDDRWRGSSRDWKMVFDQYKVA</sequence>
<dbReference type="RefSeq" id="WP_060602769.1">
    <property type="nucleotide sequence ID" value="NZ_FQZC01000001.1"/>
</dbReference>
<dbReference type="EMBL" id="FQZC01000001">
    <property type="protein sequence ID" value="SHI79629.1"/>
    <property type="molecule type" value="Genomic_DNA"/>
</dbReference>
<comment type="caution">
    <text evidence="1">The sequence shown here is derived from an EMBL/GenBank/DDBJ whole genome shotgun (WGS) entry which is preliminary data.</text>
</comment>
<organism evidence="1 2">
    <name type="scientific">Aureimonas altamirensis DSM 21988</name>
    <dbReference type="NCBI Taxonomy" id="1121026"/>
    <lineage>
        <taxon>Bacteria</taxon>
        <taxon>Pseudomonadati</taxon>
        <taxon>Pseudomonadota</taxon>
        <taxon>Alphaproteobacteria</taxon>
        <taxon>Hyphomicrobiales</taxon>
        <taxon>Aurantimonadaceae</taxon>
        <taxon>Aureimonas</taxon>
    </lineage>
</organism>
<keyword evidence="2" id="KW-1185">Reference proteome</keyword>
<evidence type="ECO:0000313" key="1">
    <source>
        <dbReference type="EMBL" id="SHI79629.1"/>
    </source>
</evidence>
<dbReference type="Proteomes" id="UP000184290">
    <property type="component" value="Unassembled WGS sequence"/>
</dbReference>
<reference evidence="1 2" key="1">
    <citation type="submission" date="2016-11" db="EMBL/GenBank/DDBJ databases">
        <authorList>
            <person name="Varghese N."/>
            <person name="Submissions S."/>
        </authorList>
    </citation>
    <scope>NUCLEOTIDE SEQUENCE [LARGE SCALE GENOMIC DNA]</scope>
    <source>
        <strain evidence="1 2">DSM 21988</strain>
    </source>
</reference>
<name>A0ABY1I9D8_9HYPH</name>
<gene>
    <name evidence="1" type="ORF">SAMN02745911_1194</name>
</gene>
<dbReference type="Pfam" id="PF08795">
    <property type="entry name" value="DUF1796"/>
    <property type="match status" value="1"/>
</dbReference>
<accession>A0ABY1I9D8</accession>
<protein>
    <submittedName>
        <fullName evidence="1">Papain-like cysteine peptidase</fullName>
    </submittedName>
</protein>